<dbReference type="GO" id="GO:0000155">
    <property type="term" value="F:phosphorelay sensor kinase activity"/>
    <property type="evidence" value="ECO:0007669"/>
    <property type="project" value="InterPro"/>
</dbReference>
<dbReference type="CDD" id="cd00082">
    <property type="entry name" value="HisKA"/>
    <property type="match status" value="1"/>
</dbReference>
<dbReference type="PANTHER" id="PTHR45339:SF1">
    <property type="entry name" value="HYBRID SIGNAL TRANSDUCTION HISTIDINE KINASE J"/>
    <property type="match status" value="1"/>
</dbReference>
<dbReference type="SUPFAM" id="SSF47384">
    <property type="entry name" value="Homodimeric domain of signal transducing histidine kinase"/>
    <property type="match status" value="1"/>
</dbReference>
<dbReference type="SUPFAM" id="SSF158472">
    <property type="entry name" value="HAMP domain-like"/>
    <property type="match status" value="1"/>
</dbReference>
<evidence type="ECO:0000256" key="1">
    <source>
        <dbReference type="ARBA" id="ARBA00000085"/>
    </source>
</evidence>
<dbReference type="GO" id="GO:0005886">
    <property type="term" value="C:plasma membrane"/>
    <property type="evidence" value="ECO:0007669"/>
    <property type="project" value="UniProtKB-SubCell"/>
</dbReference>
<keyword evidence="20" id="KW-1185">Reference proteome</keyword>
<dbReference type="SMART" id="SM00448">
    <property type="entry name" value="REC"/>
    <property type="match status" value="1"/>
</dbReference>
<dbReference type="AlphaFoldDB" id="A0A7W8G9V9"/>
<accession>A0A7W8G9V9</accession>
<dbReference type="Pfam" id="PF22673">
    <property type="entry name" value="MCP-like_PDC_1"/>
    <property type="match status" value="1"/>
</dbReference>
<evidence type="ECO:0000259" key="17">
    <source>
        <dbReference type="PROSITE" id="PS50110"/>
    </source>
</evidence>
<evidence type="ECO:0000256" key="8">
    <source>
        <dbReference type="ARBA" id="ARBA00022741"/>
    </source>
</evidence>
<dbReference type="CDD" id="cd06225">
    <property type="entry name" value="HAMP"/>
    <property type="match status" value="1"/>
</dbReference>
<dbReference type="GO" id="GO:0005524">
    <property type="term" value="F:ATP binding"/>
    <property type="evidence" value="ECO:0007669"/>
    <property type="project" value="UniProtKB-KW"/>
</dbReference>
<dbReference type="PANTHER" id="PTHR45339">
    <property type="entry name" value="HYBRID SIGNAL TRANSDUCTION HISTIDINE KINASE J"/>
    <property type="match status" value="1"/>
</dbReference>
<dbReference type="InterPro" id="IPR004358">
    <property type="entry name" value="Sig_transdc_His_kin-like_C"/>
</dbReference>
<dbReference type="Pfam" id="PF00512">
    <property type="entry name" value="HisKA"/>
    <property type="match status" value="1"/>
</dbReference>
<feature type="transmembrane region" description="Helical" evidence="15">
    <location>
        <begin position="311"/>
        <end position="332"/>
    </location>
</feature>
<evidence type="ECO:0000256" key="11">
    <source>
        <dbReference type="ARBA" id="ARBA00022989"/>
    </source>
</evidence>
<dbReference type="InterPro" id="IPR003660">
    <property type="entry name" value="HAMP_dom"/>
</dbReference>
<dbReference type="InterPro" id="IPR036890">
    <property type="entry name" value="HATPase_C_sf"/>
</dbReference>
<protein>
    <recommendedName>
        <fullName evidence="3">histidine kinase</fullName>
        <ecNumber evidence="3">2.7.13.3</ecNumber>
    </recommendedName>
</protein>
<dbReference type="PROSITE" id="PS50885">
    <property type="entry name" value="HAMP"/>
    <property type="match status" value="1"/>
</dbReference>
<dbReference type="SMART" id="SM00388">
    <property type="entry name" value="HisKA"/>
    <property type="match status" value="1"/>
</dbReference>
<feature type="modified residue" description="4-aspartylphosphate" evidence="14">
    <location>
        <position position="866"/>
    </location>
</feature>
<evidence type="ECO:0000256" key="10">
    <source>
        <dbReference type="ARBA" id="ARBA00022840"/>
    </source>
</evidence>
<sequence length="1149" mass="130305">MINKGHYSLKAKTFAGVFALEILTFLLTAGFSFFYNDSNFRKGISQSVILMAEKKQNELDKNFSDVEDAVKVASGYILESIDEERILKDPKYEEEYMATLGRKMTAYPGNPKGVVSLFFRMEAERFGPESGFFYMGNKKTGFVRVRNTDLSKFLPNDKEHVGWYYTPIWARRPVWTNPYENKNIDVQMISYVAPIYKNGELLGVVGMDLKLAVLKDMVETLPVENSLALLIGSERNLIYSNRSHLLKNSVEQSANLNFIFDLLKNEKSDSLSEFVWNRSRHIGLLKKLENGMSLVIAIPHSMITASRINQLVFYLVILLIVLALTWFAVAVASEKIIHPIQILTEATFKLSRGELYSNIPYESKNEIGILADNIRKMTTQMKEYISYIREQTVREREEKEAAISESQSKSEFLASMYLSIHEIDLKNDTFTEIHSRKDIGDVIRRSIGNAKEVLPEVMKQTSDETSWDTLLPFVNLDTINERLKERITVAQEFLGAGGKWCRGRFIAMDRQDDGSLNHVLWAVEYIDAEKKERDQLQTERDRLKFAAEKNAAASQAKSAFLANMSHEIRTPINAVLGMDEMILREAEDSSILGYAANIKIAGTNLLEIVNEILDFSKIEAGKMEILPEKYDVSSIVVDLVNMISERAKRKNLDLIINADHSLPKILLGDSVRLKQCILNLLTNAVKYTNEGSVTFSLGYEKLDEKSIALKVSVKDTGIGIKKADMEKLCSPFERIEEEKNRTIEGTGLGMSIVTRILSMMGTKLEVQSEYGKGSDFSFVVVQEVLDWEEVGDVNEAYKKNALLVSKYKEKLHAPRAKLLFVDDTEMNLEVVKGLLKKTGIQIDTALSGREALQKVQQETYDILFIDHRMPEMDGIETLHEMEKLESNLCRGKACIALTANAISGVRQMYLDEGFSDYLSKPVEPSKLEEMIKKYLPPEYLESVEPEESIAPVENHIVEKVSSISEIEFESALANCGTPETLELSLKQYCTSADEKALELQQFFEAEDWANYGIKIHALKSTSRLIGANEISGRAEHLENCADSGEFEEIQKEHKPLMNDYLALKEKIRQIFLDEDDGEKTEISEQDFTEKLEKIGECAESFDIDGLDAVMEELEKCKIPDGFSEKYAKIRGLVDNVDFIALKEFLQTEK</sequence>
<comment type="subcellular location">
    <subcellularLocation>
        <location evidence="2">Cell membrane</location>
        <topology evidence="2">Multi-pass membrane protein</topology>
    </subcellularLocation>
</comment>
<keyword evidence="12" id="KW-0902">Two-component regulatory system</keyword>
<comment type="catalytic activity">
    <reaction evidence="1">
        <text>ATP + protein L-histidine = ADP + protein N-phospho-L-histidine.</text>
        <dbReference type="EC" id="2.7.13.3"/>
    </reaction>
</comment>
<dbReference type="EC" id="2.7.13.3" evidence="3"/>
<dbReference type="CDD" id="cd12913">
    <property type="entry name" value="PDC1_MCP_like"/>
    <property type="match status" value="1"/>
</dbReference>
<evidence type="ECO:0000259" key="16">
    <source>
        <dbReference type="PROSITE" id="PS50109"/>
    </source>
</evidence>
<evidence type="ECO:0000256" key="12">
    <source>
        <dbReference type="ARBA" id="ARBA00023012"/>
    </source>
</evidence>
<evidence type="ECO:0000256" key="6">
    <source>
        <dbReference type="ARBA" id="ARBA00022679"/>
    </source>
</evidence>
<dbReference type="InterPro" id="IPR036097">
    <property type="entry name" value="HisK_dim/P_sf"/>
</dbReference>
<keyword evidence="11 15" id="KW-1133">Transmembrane helix</keyword>
<dbReference type="Gene3D" id="3.40.50.2300">
    <property type="match status" value="1"/>
</dbReference>
<keyword evidence="13 15" id="KW-0472">Membrane</keyword>
<dbReference type="Gene3D" id="3.30.565.10">
    <property type="entry name" value="Histidine kinase-like ATPase, C-terminal domain"/>
    <property type="match status" value="1"/>
</dbReference>
<dbReference type="Pfam" id="PF00072">
    <property type="entry name" value="Response_reg"/>
    <property type="match status" value="1"/>
</dbReference>
<evidence type="ECO:0000256" key="5">
    <source>
        <dbReference type="ARBA" id="ARBA00022553"/>
    </source>
</evidence>
<keyword evidence="19" id="KW-0238">DNA-binding</keyword>
<evidence type="ECO:0000256" key="9">
    <source>
        <dbReference type="ARBA" id="ARBA00022777"/>
    </source>
</evidence>
<evidence type="ECO:0000256" key="14">
    <source>
        <dbReference type="PROSITE-ProRule" id="PRU00169"/>
    </source>
</evidence>
<keyword evidence="6" id="KW-0808">Transferase</keyword>
<keyword evidence="5 14" id="KW-0597">Phosphoprotein</keyword>
<dbReference type="Gene3D" id="3.30.450.20">
    <property type="entry name" value="PAS domain"/>
    <property type="match status" value="1"/>
</dbReference>
<gene>
    <name evidence="19" type="ORF">HNP76_001759</name>
</gene>
<feature type="domain" description="Histidine kinase" evidence="16">
    <location>
        <begin position="563"/>
        <end position="784"/>
    </location>
</feature>
<feature type="domain" description="HAMP" evidence="18">
    <location>
        <begin position="334"/>
        <end position="386"/>
    </location>
</feature>
<dbReference type="SUPFAM" id="SSF52172">
    <property type="entry name" value="CheY-like"/>
    <property type="match status" value="1"/>
</dbReference>
<evidence type="ECO:0000313" key="20">
    <source>
        <dbReference type="Proteomes" id="UP000518887"/>
    </source>
</evidence>
<evidence type="ECO:0000256" key="15">
    <source>
        <dbReference type="SAM" id="Phobius"/>
    </source>
</evidence>
<dbReference type="Proteomes" id="UP000518887">
    <property type="component" value="Unassembled WGS sequence"/>
</dbReference>
<dbReference type="PROSITE" id="PS50109">
    <property type="entry name" value="HIS_KIN"/>
    <property type="match status" value="1"/>
</dbReference>
<name>A0A7W8G9V9_9SPIR</name>
<dbReference type="InterPro" id="IPR005467">
    <property type="entry name" value="His_kinase_dom"/>
</dbReference>
<dbReference type="InterPro" id="IPR003594">
    <property type="entry name" value="HATPase_dom"/>
</dbReference>
<dbReference type="InterPro" id="IPR036641">
    <property type="entry name" value="HPT_dom_sf"/>
</dbReference>
<dbReference type="Pfam" id="PF02518">
    <property type="entry name" value="HATPase_c"/>
    <property type="match status" value="1"/>
</dbReference>
<evidence type="ECO:0000256" key="3">
    <source>
        <dbReference type="ARBA" id="ARBA00012438"/>
    </source>
</evidence>
<dbReference type="InterPro" id="IPR001789">
    <property type="entry name" value="Sig_transdc_resp-reg_receiver"/>
</dbReference>
<dbReference type="SMART" id="SM00387">
    <property type="entry name" value="HATPase_c"/>
    <property type="match status" value="1"/>
</dbReference>
<feature type="domain" description="Response regulatory" evidence="17">
    <location>
        <begin position="817"/>
        <end position="935"/>
    </location>
</feature>
<feature type="transmembrane region" description="Helical" evidence="15">
    <location>
        <begin position="14"/>
        <end position="35"/>
    </location>
</feature>
<dbReference type="SMART" id="SM00304">
    <property type="entry name" value="HAMP"/>
    <property type="match status" value="1"/>
</dbReference>
<dbReference type="Gene3D" id="1.10.287.130">
    <property type="match status" value="1"/>
</dbReference>
<evidence type="ECO:0000259" key="18">
    <source>
        <dbReference type="PROSITE" id="PS50885"/>
    </source>
</evidence>
<dbReference type="SUPFAM" id="SSF47226">
    <property type="entry name" value="Histidine-containing phosphotransfer domain, HPT domain"/>
    <property type="match status" value="1"/>
</dbReference>
<dbReference type="SUPFAM" id="SSF55874">
    <property type="entry name" value="ATPase domain of HSP90 chaperone/DNA topoisomerase II/histidine kinase"/>
    <property type="match status" value="1"/>
</dbReference>
<organism evidence="19 20">
    <name type="scientific">Treponema ruminis</name>
    <dbReference type="NCBI Taxonomy" id="744515"/>
    <lineage>
        <taxon>Bacteria</taxon>
        <taxon>Pseudomonadati</taxon>
        <taxon>Spirochaetota</taxon>
        <taxon>Spirochaetia</taxon>
        <taxon>Spirochaetales</taxon>
        <taxon>Treponemataceae</taxon>
        <taxon>Treponema</taxon>
    </lineage>
</organism>
<dbReference type="PROSITE" id="PS50110">
    <property type="entry name" value="RESPONSE_REGULATORY"/>
    <property type="match status" value="1"/>
</dbReference>
<dbReference type="InterPro" id="IPR011006">
    <property type="entry name" value="CheY-like_superfamily"/>
</dbReference>
<proteinExistence type="predicted"/>
<dbReference type="InterPro" id="IPR008207">
    <property type="entry name" value="Sig_transdc_His_kin_Hpt_dom"/>
</dbReference>
<dbReference type="EMBL" id="JACHFQ010000005">
    <property type="protein sequence ID" value="MBB5226386.1"/>
    <property type="molecule type" value="Genomic_DNA"/>
</dbReference>
<reference evidence="19 20" key="1">
    <citation type="submission" date="2020-08" db="EMBL/GenBank/DDBJ databases">
        <title>Genomic Encyclopedia of Type Strains, Phase IV (KMG-IV): sequencing the most valuable type-strain genomes for metagenomic binning, comparative biology and taxonomic classification.</title>
        <authorList>
            <person name="Goeker M."/>
        </authorList>
    </citation>
    <scope>NUCLEOTIDE SEQUENCE [LARGE SCALE GENOMIC DNA]</scope>
    <source>
        <strain evidence="19 20">DSM 103462</strain>
    </source>
</reference>
<keyword evidence="7 15" id="KW-0812">Transmembrane</keyword>
<evidence type="ECO:0000256" key="7">
    <source>
        <dbReference type="ARBA" id="ARBA00022692"/>
    </source>
</evidence>
<dbReference type="FunFam" id="3.30.565.10:FF:000010">
    <property type="entry name" value="Sensor histidine kinase RcsC"/>
    <property type="match status" value="1"/>
</dbReference>
<evidence type="ECO:0000256" key="13">
    <source>
        <dbReference type="ARBA" id="ARBA00023136"/>
    </source>
</evidence>
<keyword evidence="10" id="KW-0067">ATP-binding</keyword>
<evidence type="ECO:0000313" key="19">
    <source>
        <dbReference type="EMBL" id="MBB5226386.1"/>
    </source>
</evidence>
<dbReference type="Pfam" id="PF01627">
    <property type="entry name" value="Hpt"/>
    <property type="match status" value="1"/>
</dbReference>
<dbReference type="Gene3D" id="6.10.340.10">
    <property type="match status" value="1"/>
</dbReference>
<evidence type="ECO:0000256" key="4">
    <source>
        <dbReference type="ARBA" id="ARBA00022475"/>
    </source>
</evidence>
<keyword evidence="8" id="KW-0547">Nucleotide-binding</keyword>
<dbReference type="PRINTS" id="PR00344">
    <property type="entry name" value="BCTRLSENSOR"/>
</dbReference>
<keyword evidence="4" id="KW-1003">Cell membrane</keyword>
<dbReference type="CDD" id="cd17546">
    <property type="entry name" value="REC_hyHK_CKI1_RcsC-like"/>
    <property type="match status" value="1"/>
</dbReference>
<dbReference type="InterPro" id="IPR003661">
    <property type="entry name" value="HisK_dim/P_dom"/>
</dbReference>
<dbReference type="Gene3D" id="1.20.120.160">
    <property type="entry name" value="HPT domain"/>
    <property type="match status" value="1"/>
</dbReference>
<dbReference type="RefSeq" id="WP_184659596.1">
    <property type="nucleotide sequence ID" value="NZ_CP031518.1"/>
</dbReference>
<keyword evidence="9 19" id="KW-0418">Kinase</keyword>
<comment type="caution">
    <text evidence="19">The sequence shown here is derived from an EMBL/GenBank/DDBJ whole genome shotgun (WGS) entry which is preliminary data.</text>
</comment>
<dbReference type="GO" id="GO:0003677">
    <property type="term" value="F:DNA binding"/>
    <property type="evidence" value="ECO:0007669"/>
    <property type="project" value="UniProtKB-KW"/>
</dbReference>
<evidence type="ECO:0000256" key="2">
    <source>
        <dbReference type="ARBA" id="ARBA00004651"/>
    </source>
</evidence>